<evidence type="ECO:0000256" key="1">
    <source>
        <dbReference type="ARBA" id="ARBA00002501"/>
    </source>
</evidence>
<accession>A0ABQ5HLA0</accession>
<protein>
    <recommendedName>
        <fullName evidence="7">PRA1 family protein</fullName>
    </recommendedName>
</protein>
<keyword evidence="9" id="KW-1185">Reference proteome</keyword>
<dbReference type="Pfam" id="PF03208">
    <property type="entry name" value="PRA1"/>
    <property type="match status" value="1"/>
</dbReference>
<dbReference type="InterPro" id="IPR004895">
    <property type="entry name" value="Prenylated_rab_accept_PRA1"/>
</dbReference>
<evidence type="ECO:0000256" key="5">
    <source>
        <dbReference type="ARBA" id="ARBA00022989"/>
    </source>
</evidence>
<evidence type="ECO:0000256" key="6">
    <source>
        <dbReference type="ARBA" id="ARBA00023136"/>
    </source>
</evidence>
<reference evidence="8" key="2">
    <citation type="submission" date="2022-01" db="EMBL/GenBank/DDBJ databases">
        <authorList>
            <person name="Yamashiro T."/>
            <person name="Shiraishi A."/>
            <person name="Satake H."/>
            <person name="Nakayama K."/>
        </authorList>
    </citation>
    <scope>NUCLEOTIDE SEQUENCE</scope>
</reference>
<feature type="transmembrane region" description="Helical" evidence="7">
    <location>
        <begin position="51"/>
        <end position="70"/>
    </location>
</feature>
<keyword evidence="4 7" id="KW-0812">Transmembrane</keyword>
<comment type="subcellular location">
    <subcellularLocation>
        <location evidence="2 7">Membrane</location>
        <topology evidence="2 7">Multi-pass membrane protein</topology>
    </subcellularLocation>
</comment>
<evidence type="ECO:0000313" key="9">
    <source>
        <dbReference type="Proteomes" id="UP001151760"/>
    </source>
</evidence>
<feature type="transmembrane region" description="Helical" evidence="7">
    <location>
        <begin position="104"/>
        <end position="122"/>
    </location>
</feature>
<evidence type="ECO:0000313" key="8">
    <source>
        <dbReference type="EMBL" id="GJT88027.1"/>
    </source>
</evidence>
<gene>
    <name evidence="8" type="ORF">Tco_1069744</name>
</gene>
<reference evidence="8" key="1">
    <citation type="journal article" date="2022" name="Int. J. Mol. Sci.">
        <title>Draft Genome of Tanacetum Coccineum: Genomic Comparison of Closely Related Tanacetum-Family Plants.</title>
        <authorList>
            <person name="Yamashiro T."/>
            <person name="Shiraishi A."/>
            <person name="Nakayama K."/>
            <person name="Satake H."/>
        </authorList>
    </citation>
    <scope>NUCLEOTIDE SEQUENCE</scope>
</reference>
<keyword evidence="5 7" id="KW-1133">Transmembrane helix</keyword>
<comment type="caution">
    <text evidence="8">The sequence shown here is derived from an EMBL/GenBank/DDBJ whole genome shotgun (WGS) entry which is preliminary data.</text>
</comment>
<name>A0ABQ5HLA0_9ASTR</name>
<evidence type="ECO:0000256" key="4">
    <source>
        <dbReference type="ARBA" id="ARBA00022692"/>
    </source>
</evidence>
<dbReference type="Proteomes" id="UP001151760">
    <property type="component" value="Unassembled WGS sequence"/>
</dbReference>
<feature type="transmembrane region" description="Helical" evidence="7">
    <location>
        <begin position="76"/>
        <end position="92"/>
    </location>
</feature>
<sequence>MTSPPPATNTYSATATIRHSIQPWSTFFSPSSLSLPLSLQSLSNRFTANLLFFRGNYVIISLLIFLLTLITHPFTAVFFLILIAAWIFLFFARDDPFVVFDFELGDKVVLIALSVVTVVGVAVSGIWWNLLVSMLVSGLVVSLHAVLRVAEGDGESPYGALLSVVDDDLEDGGSYMPV</sequence>
<keyword evidence="7" id="KW-0813">Transport</keyword>
<evidence type="ECO:0000256" key="2">
    <source>
        <dbReference type="ARBA" id="ARBA00004141"/>
    </source>
</evidence>
<dbReference type="PANTHER" id="PTHR19317:SF80">
    <property type="entry name" value="PRA1 FAMILY PROTEIN"/>
    <property type="match status" value="1"/>
</dbReference>
<dbReference type="EMBL" id="BQNB010019691">
    <property type="protein sequence ID" value="GJT88027.1"/>
    <property type="molecule type" value="Genomic_DNA"/>
</dbReference>
<organism evidence="8 9">
    <name type="scientific">Tanacetum coccineum</name>
    <dbReference type="NCBI Taxonomy" id="301880"/>
    <lineage>
        <taxon>Eukaryota</taxon>
        <taxon>Viridiplantae</taxon>
        <taxon>Streptophyta</taxon>
        <taxon>Embryophyta</taxon>
        <taxon>Tracheophyta</taxon>
        <taxon>Spermatophyta</taxon>
        <taxon>Magnoliopsida</taxon>
        <taxon>eudicotyledons</taxon>
        <taxon>Gunneridae</taxon>
        <taxon>Pentapetalae</taxon>
        <taxon>asterids</taxon>
        <taxon>campanulids</taxon>
        <taxon>Asterales</taxon>
        <taxon>Asteraceae</taxon>
        <taxon>Asteroideae</taxon>
        <taxon>Anthemideae</taxon>
        <taxon>Anthemidinae</taxon>
        <taxon>Tanacetum</taxon>
    </lineage>
</organism>
<proteinExistence type="inferred from homology"/>
<dbReference type="PANTHER" id="PTHR19317">
    <property type="entry name" value="PRENYLATED RAB ACCEPTOR 1-RELATED"/>
    <property type="match status" value="1"/>
</dbReference>
<comment type="similarity">
    <text evidence="3 7">Belongs to the PRA1 family.</text>
</comment>
<keyword evidence="6 7" id="KW-0472">Membrane</keyword>
<evidence type="ECO:0000256" key="7">
    <source>
        <dbReference type="RuleBase" id="RU363107"/>
    </source>
</evidence>
<evidence type="ECO:0000256" key="3">
    <source>
        <dbReference type="ARBA" id="ARBA00006483"/>
    </source>
</evidence>
<comment type="function">
    <text evidence="1 7">May be involved in both secretory and endocytic intracellular trafficking in the endosomal/prevacuolar compartments.</text>
</comment>